<reference evidence="11 12" key="1">
    <citation type="submission" date="2023-11" db="EMBL/GenBank/DDBJ databases">
        <title>MicrobeMod: A computational toolkit for identifying prokaryotic methylation and restriction-modification with nanopore sequencing.</title>
        <authorList>
            <person name="Crits-Christoph A."/>
            <person name="Kang S.C."/>
            <person name="Lee H."/>
            <person name="Ostrov N."/>
        </authorList>
    </citation>
    <scope>NUCLEOTIDE SEQUENCE [LARGE SCALE GENOMIC DNA]</scope>
    <source>
        <strain evidence="11 12">ATCC BAA-805</strain>
    </source>
</reference>
<comment type="function">
    <text evidence="1">May be specifically involved in the processing, transport, and/or maturation of the MADH beta-subunit.</text>
</comment>
<evidence type="ECO:0000256" key="1">
    <source>
        <dbReference type="ARBA" id="ARBA00003475"/>
    </source>
</evidence>
<evidence type="ECO:0000313" key="12">
    <source>
        <dbReference type="Proteomes" id="UP001324794"/>
    </source>
</evidence>
<dbReference type="PROSITE" id="PS51354">
    <property type="entry name" value="GLUTAREDOXIN_2"/>
    <property type="match status" value="1"/>
</dbReference>
<feature type="domain" description="Methylamine utilisation protein MauE" evidence="10">
    <location>
        <begin position="126"/>
        <end position="246"/>
    </location>
</feature>
<feature type="transmembrane region" description="Helical" evidence="8">
    <location>
        <begin position="174"/>
        <end position="204"/>
    </location>
</feature>
<accession>A0ABZ0YL40</accession>
<dbReference type="EMBL" id="CP140255">
    <property type="protein sequence ID" value="WQH12638.1"/>
    <property type="molecule type" value="Genomic_DNA"/>
</dbReference>
<dbReference type="InterPro" id="IPR036249">
    <property type="entry name" value="Thioredoxin-like_sf"/>
</dbReference>
<organism evidence="11 12">
    <name type="scientific">Vreelandella neptunia</name>
    <dbReference type="NCBI Taxonomy" id="115551"/>
    <lineage>
        <taxon>Bacteria</taxon>
        <taxon>Pseudomonadati</taxon>
        <taxon>Pseudomonadota</taxon>
        <taxon>Gammaproteobacteria</taxon>
        <taxon>Oceanospirillales</taxon>
        <taxon>Halomonadaceae</taxon>
        <taxon>Vreelandella</taxon>
    </lineage>
</organism>
<comment type="subcellular location">
    <subcellularLocation>
        <location evidence="2">Membrane</location>
        <topology evidence="2">Multi-pass membrane protein</topology>
    </subcellularLocation>
</comment>
<evidence type="ECO:0000256" key="4">
    <source>
        <dbReference type="ARBA" id="ARBA00019078"/>
    </source>
</evidence>
<evidence type="ECO:0000256" key="6">
    <source>
        <dbReference type="ARBA" id="ARBA00022989"/>
    </source>
</evidence>
<evidence type="ECO:0000259" key="10">
    <source>
        <dbReference type="Pfam" id="PF07291"/>
    </source>
</evidence>
<dbReference type="InterPro" id="IPR009908">
    <property type="entry name" value="Methylamine_util_MauE"/>
</dbReference>
<proteinExistence type="predicted"/>
<gene>
    <name evidence="11" type="ORF">SR894_21250</name>
</gene>
<evidence type="ECO:0000313" key="11">
    <source>
        <dbReference type="EMBL" id="WQH12638.1"/>
    </source>
</evidence>
<protein>
    <recommendedName>
        <fullName evidence="4">Methylamine utilization protein MauE</fullName>
    </recommendedName>
</protein>
<feature type="transmembrane region" description="Helical" evidence="8">
    <location>
        <begin position="97"/>
        <end position="115"/>
    </location>
</feature>
<evidence type="ECO:0000256" key="8">
    <source>
        <dbReference type="SAM" id="Phobius"/>
    </source>
</evidence>
<dbReference type="Gene3D" id="3.40.30.10">
    <property type="entry name" value="Glutaredoxin"/>
    <property type="match status" value="1"/>
</dbReference>
<evidence type="ECO:0000256" key="3">
    <source>
        <dbReference type="ARBA" id="ARBA00004856"/>
    </source>
</evidence>
<feature type="transmembrane region" description="Helical" evidence="8">
    <location>
        <begin position="225"/>
        <end position="247"/>
    </location>
</feature>
<dbReference type="InterPro" id="IPR002109">
    <property type="entry name" value="Glutaredoxin"/>
</dbReference>
<evidence type="ECO:0000256" key="7">
    <source>
        <dbReference type="ARBA" id="ARBA00023136"/>
    </source>
</evidence>
<dbReference type="CDD" id="cd02066">
    <property type="entry name" value="GRX_family"/>
    <property type="match status" value="1"/>
</dbReference>
<dbReference type="RefSeq" id="WP_246638152.1">
    <property type="nucleotide sequence ID" value="NZ_JBCFYU010000003.1"/>
</dbReference>
<evidence type="ECO:0000256" key="2">
    <source>
        <dbReference type="ARBA" id="ARBA00004141"/>
    </source>
</evidence>
<keyword evidence="5 8" id="KW-0812">Transmembrane</keyword>
<sequence>MMVSTTHSTARVYRMKTAEHMCPFGLKTVDLLKRKGYEVDDNLLTSREEIDAFKQQENVDTTPQVYLGDERIGGYEELRKHLGMSVPDPKATTYRPVLAIFATALLVGFAVSWAAQGTLFTARMPEYAVATAMVLLGLQKLQDVESFSTMFLNYDLLAQRHVPYSYVYPYAETLAGLLMLAGTLIWLAAPLALFVGTVGAVSVFKAVYIDKRELKCACVGGNSNVPLGFVSLTENLVMMGMGLWMPLRMMLG</sequence>
<name>A0ABZ0YL40_9GAMM</name>
<dbReference type="Pfam" id="PF07291">
    <property type="entry name" value="MauE"/>
    <property type="match status" value="1"/>
</dbReference>
<feature type="domain" description="Glutaredoxin" evidence="9">
    <location>
        <begin position="15"/>
        <end position="72"/>
    </location>
</feature>
<dbReference type="Proteomes" id="UP001324794">
    <property type="component" value="Chromosome"/>
</dbReference>
<comment type="pathway">
    <text evidence="3">One-carbon metabolism; methylamine degradation.</text>
</comment>
<evidence type="ECO:0000256" key="5">
    <source>
        <dbReference type="ARBA" id="ARBA00022692"/>
    </source>
</evidence>
<keyword evidence="6 8" id="KW-1133">Transmembrane helix</keyword>
<evidence type="ECO:0000259" key="9">
    <source>
        <dbReference type="Pfam" id="PF00462"/>
    </source>
</evidence>
<dbReference type="Pfam" id="PF00462">
    <property type="entry name" value="Glutaredoxin"/>
    <property type="match status" value="1"/>
</dbReference>
<keyword evidence="7 8" id="KW-0472">Membrane</keyword>
<keyword evidence="12" id="KW-1185">Reference proteome</keyword>
<dbReference type="SUPFAM" id="SSF52833">
    <property type="entry name" value="Thioredoxin-like"/>
    <property type="match status" value="1"/>
</dbReference>